<accession>A0ACC7NW02</accession>
<keyword evidence="1" id="KW-0012">Acyltransferase</keyword>
<organism evidence="1 2">
    <name type="scientific">Paenibacillus mesotrionivorans</name>
    <dbReference type="NCBI Taxonomy" id="3160968"/>
    <lineage>
        <taxon>Bacteria</taxon>
        <taxon>Bacillati</taxon>
        <taxon>Bacillota</taxon>
        <taxon>Bacilli</taxon>
        <taxon>Bacillales</taxon>
        <taxon>Paenibacillaceae</taxon>
        <taxon>Paenibacillus</taxon>
    </lineage>
</organism>
<reference evidence="1" key="1">
    <citation type="submission" date="2024-12" db="EMBL/GenBank/DDBJ databases">
        <authorList>
            <person name="Wu N."/>
        </authorList>
    </citation>
    <scope>NUCLEOTIDE SEQUENCE</scope>
    <source>
        <strain evidence="1">P15</strain>
    </source>
</reference>
<gene>
    <name evidence="1" type="ORF">ACI1P1_08160</name>
</gene>
<protein>
    <submittedName>
        <fullName evidence="1">Acyltransferase</fullName>
    </submittedName>
</protein>
<proteinExistence type="predicted"/>
<comment type="caution">
    <text evidence="1">The sequence shown here is derived from an EMBL/GenBank/DDBJ whole genome shotgun (WGS) entry which is preliminary data.</text>
</comment>
<name>A0ACC7NW02_9BACL</name>
<evidence type="ECO:0000313" key="2">
    <source>
        <dbReference type="Proteomes" id="UP001631969"/>
    </source>
</evidence>
<sequence>MTELSKSAAGQKKTKLLELDIVRALAILAVVLIHGTSSATVEPTEGSASQILFYILNVGSSFAVPLFIMLSGIVLFYSYDGRWNARTALVFYRRRTISLVIPYFIWAFFYYGFNQYINTGKIEMNWPDFWGKIGWAQWSYHSYFMLIIFQLYLLFPLFMTLVNRVSWFRKWLLPCGLLIQEGFYVYRHWFSDGVPYSDRIAPTYMAYFLIGGAIGLYYPVVKKWVEEHKLLTGAAWLLAGVSYVSLFLFSRYKHMYAENTWYEVLWMLYVTAAALFFMQVGRFLLARFPRLSKPIVSIGVCSFGIYLIHPAFLTLFTVHWSHPTTILMYDLYTFGRYAAVFGSSWLIVYTYGKVAGLFKRSPEEQVNKAYTRGKATGL</sequence>
<keyword evidence="1" id="KW-0808">Transferase</keyword>
<dbReference type="Proteomes" id="UP001631969">
    <property type="component" value="Unassembled WGS sequence"/>
</dbReference>
<evidence type="ECO:0000313" key="1">
    <source>
        <dbReference type="EMBL" id="MFM9328256.1"/>
    </source>
</evidence>
<keyword evidence="2" id="KW-1185">Reference proteome</keyword>
<dbReference type="EMBL" id="JBJURJ010000004">
    <property type="protein sequence ID" value="MFM9328256.1"/>
    <property type="molecule type" value="Genomic_DNA"/>
</dbReference>